<sequence>MTTLNNDDEAVAGRRRFFQGVLGAATVAMGATAVARAGAAADSARAFSDGDDAFGRTPESLTPAGTDFELDHDRSVYAYTAKDGNLARDGFVGKRWVMLIDLRKCVGCQACTAACKFENNIPVGVFRTWVPDVELGTYPETKRAFLPRLCNHCERPSCIEVCPAGATWQRQDGIVVIDYDRCWGCGACVNACPYDARFMNPITKTADKC</sequence>
<reference evidence="6" key="2">
    <citation type="journal article" date="2014" name="ISME J.">
        <title>Microbial stratification in low pH oxic and suboxic macroscopic growths along an acid mine drainage.</title>
        <authorList>
            <person name="Mendez-Garcia C."/>
            <person name="Mesa V."/>
            <person name="Sprenger R.R."/>
            <person name="Richter M."/>
            <person name="Diez M.S."/>
            <person name="Solano J."/>
            <person name="Bargiela R."/>
            <person name="Golyshina O.V."/>
            <person name="Manteca A."/>
            <person name="Ramos J.L."/>
            <person name="Gallego J.R."/>
            <person name="Llorente I."/>
            <person name="Martins Dos Santos V.A."/>
            <person name="Jensen O.N."/>
            <person name="Pelaez A.I."/>
            <person name="Sanchez J."/>
            <person name="Ferrer M."/>
        </authorList>
    </citation>
    <scope>NUCLEOTIDE SEQUENCE</scope>
</reference>
<evidence type="ECO:0000256" key="1">
    <source>
        <dbReference type="ARBA" id="ARBA00022485"/>
    </source>
</evidence>
<gene>
    <name evidence="6" type="ORF">B1A_18470</name>
</gene>
<evidence type="ECO:0000256" key="4">
    <source>
        <dbReference type="ARBA" id="ARBA00023014"/>
    </source>
</evidence>
<dbReference type="InterPro" id="IPR017900">
    <property type="entry name" value="4Fe4S_Fe_S_CS"/>
</dbReference>
<dbReference type="InterPro" id="IPR050954">
    <property type="entry name" value="ET_IronSulfur_Cluster-Binding"/>
</dbReference>
<feature type="domain" description="4Fe-4S ferredoxin-type" evidence="5">
    <location>
        <begin position="141"/>
        <end position="172"/>
    </location>
</feature>
<dbReference type="AlphaFoldDB" id="T0ZYV2"/>
<dbReference type="EMBL" id="AUZX01013626">
    <property type="protein sequence ID" value="EQD35060.1"/>
    <property type="molecule type" value="Genomic_DNA"/>
</dbReference>
<protein>
    <submittedName>
        <fullName evidence="6">Tetrathionate reductase subunit B</fullName>
    </submittedName>
</protein>
<accession>T0ZYV2</accession>
<dbReference type="PANTHER" id="PTHR43177:SF9">
    <property type="entry name" value="PROTEIN NRFC"/>
    <property type="match status" value="1"/>
</dbReference>
<feature type="domain" description="4Fe-4S ferredoxin-type" evidence="5">
    <location>
        <begin position="173"/>
        <end position="202"/>
    </location>
</feature>
<dbReference type="Gene3D" id="3.30.70.20">
    <property type="match status" value="2"/>
</dbReference>
<dbReference type="SUPFAM" id="SSF54862">
    <property type="entry name" value="4Fe-4S ferredoxins"/>
    <property type="match status" value="1"/>
</dbReference>
<feature type="domain" description="4Fe-4S ferredoxin-type" evidence="5">
    <location>
        <begin position="96"/>
        <end position="126"/>
    </location>
</feature>
<dbReference type="GO" id="GO:0046872">
    <property type="term" value="F:metal ion binding"/>
    <property type="evidence" value="ECO:0007669"/>
    <property type="project" value="UniProtKB-KW"/>
</dbReference>
<reference evidence="6" key="1">
    <citation type="submission" date="2013-08" db="EMBL/GenBank/DDBJ databases">
        <authorList>
            <person name="Mendez C."/>
            <person name="Richter M."/>
            <person name="Ferrer M."/>
            <person name="Sanchez J."/>
        </authorList>
    </citation>
    <scope>NUCLEOTIDE SEQUENCE</scope>
</reference>
<evidence type="ECO:0000313" key="6">
    <source>
        <dbReference type="EMBL" id="EQD35060.1"/>
    </source>
</evidence>
<dbReference type="InterPro" id="IPR006311">
    <property type="entry name" value="TAT_signal"/>
</dbReference>
<dbReference type="PROSITE" id="PS51318">
    <property type="entry name" value="TAT"/>
    <property type="match status" value="1"/>
</dbReference>
<proteinExistence type="predicted"/>
<evidence type="ECO:0000256" key="3">
    <source>
        <dbReference type="ARBA" id="ARBA00023004"/>
    </source>
</evidence>
<dbReference type="PANTHER" id="PTHR43177">
    <property type="entry name" value="PROTEIN NRFC"/>
    <property type="match status" value="1"/>
</dbReference>
<dbReference type="CDD" id="cd10551">
    <property type="entry name" value="PsrB"/>
    <property type="match status" value="1"/>
</dbReference>
<organism evidence="6">
    <name type="scientific">mine drainage metagenome</name>
    <dbReference type="NCBI Taxonomy" id="410659"/>
    <lineage>
        <taxon>unclassified sequences</taxon>
        <taxon>metagenomes</taxon>
        <taxon>ecological metagenomes</taxon>
    </lineage>
</organism>
<dbReference type="Pfam" id="PF13247">
    <property type="entry name" value="Fer4_11"/>
    <property type="match status" value="1"/>
</dbReference>
<dbReference type="PROSITE" id="PS51379">
    <property type="entry name" value="4FE4S_FER_2"/>
    <property type="match status" value="3"/>
</dbReference>
<dbReference type="Pfam" id="PF12797">
    <property type="entry name" value="Fer4_2"/>
    <property type="match status" value="1"/>
</dbReference>
<keyword evidence="4" id="KW-0411">Iron-sulfur</keyword>
<keyword evidence="1" id="KW-0004">4Fe-4S</keyword>
<dbReference type="GO" id="GO:0051539">
    <property type="term" value="F:4 iron, 4 sulfur cluster binding"/>
    <property type="evidence" value="ECO:0007669"/>
    <property type="project" value="UniProtKB-KW"/>
</dbReference>
<dbReference type="PROSITE" id="PS00198">
    <property type="entry name" value="4FE4S_FER_1"/>
    <property type="match status" value="1"/>
</dbReference>
<evidence type="ECO:0000259" key="5">
    <source>
        <dbReference type="PROSITE" id="PS51379"/>
    </source>
</evidence>
<keyword evidence="2" id="KW-0479">Metal-binding</keyword>
<keyword evidence="3" id="KW-0408">Iron</keyword>
<feature type="non-terminal residue" evidence="6">
    <location>
        <position position="209"/>
    </location>
</feature>
<comment type="caution">
    <text evidence="6">The sequence shown here is derived from an EMBL/GenBank/DDBJ whole genome shotgun (WGS) entry which is preliminary data.</text>
</comment>
<dbReference type="InterPro" id="IPR017896">
    <property type="entry name" value="4Fe4S_Fe-S-bd"/>
</dbReference>
<evidence type="ECO:0000256" key="2">
    <source>
        <dbReference type="ARBA" id="ARBA00022723"/>
    </source>
</evidence>
<name>T0ZYV2_9ZZZZ</name>